<dbReference type="SUPFAM" id="SSF46689">
    <property type="entry name" value="Homeodomain-like"/>
    <property type="match status" value="2"/>
</dbReference>
<dbReference type="Proteomes" id="UP001620597">
    <property type="component" value="Unassembled WGS sequence"/>
</dbReference>
<dbReference type="Gene3D" id="1.10.10.60">
    <property type="entry name" value="Homeodomain-like"/>
    <property type="match status" value="2"/>
</dbReference>
<dbReference type="InterPro" id="IPR009594">
    <property type="entry name" value="Tscrpt_reg_HTH_AraC_N"/>
</dbReference>
<evidence type="ECO:0000256" key="3">
    <source>
        <dbReference type="ARBA" id="ARBA00023163"/>
    </source>
</evidence>
<proteinExistence type="predicted"/>
<reference evidence="5 6" key="1">
    <citation type="submission" date="2024-03" db="EMBL/GenBank/DDBJ databases">
        <title>High-quality draft genome sequence of Oceanobacter sp. wDCs-4.</title>
        <authorList>
            <person name="Dong C."/>
        </authorList>
    </citation>
    <scope>NUCLEOTIDE SEQUENCE [LARGE SCALE GENOMIC DNA]</scope>
    <source>
        <strain evidence="6">wDCs-4</strain>
    </source>
</reference>
<evidence type="ECO:0000259" key="4">
    <source>
        <dbReference type="PROSITE" id="PS01124"/>
    </source>
</evidence>
<dbReference type="RefSeq" id="WP_369855889.1">
    <property type="nucleotide sequence ID" value="NZ_JBBKTX010000011.1"/>
</dbReference>
<feature type="domain" description="HTH araC/xylS-type" evidence="4">
    <location>
        <begin position="226"/>
        <end position="323"/>
    </location>
</feature>
<evidence type="ECO:0000256" key="1">
    <source>
        <dbReference type="ARBA" id="ARBA00023015"/>
    </source>
</evidence>
<keyword evidence="3" id="KW-0804">Transcription</keyword>
<dbReference type="SMART" id="SM00342">
    <property type="entry name" value="HTH_ARAC"/>
    <property type="match status" value="1"/>
</dbReference>
<gene>
    <name evidence="5" type="ORF">WG929_10240</name>
</gene>
<evidence type="ECO:0000313" key="5">
    <source>
        <dbReference type="EMBL" id="MFK4752786.1"/>
    </source>
</evidence>
<dbReference type="InterPro" id="IPR018062">
    <property type="entry name" value="HTH_AraC-typ_CS"/>
</dbReference>
<dbReference type="Pfam" id="PF12833">
    <property type="entry name" value="HTH_18"/>
    <property type="match status" value="1"/>
</dbReference>
<dbReference type="PANTHER" id="PTHR43436:SF1">
    <property type="entry name" value="TRANSCRIPTIONAL REGULATORY PROTEIN"/>
    <property type="match status" value="1"/>
</dbReference>
<name>A0ABW8NIJ3_9GAMM</name>
<dbReference type="EMBL" id="JBBKTX010000011">
    <property type="protein sequence ID" value="MFK4752786.1"/>
    <property type="molecule type" value="Genomic_DNA"/>
</dbReference>
<dbReference type="InterPro" id="IPR018060">
    <property type="entry name" value="HTH_AraC"/>
</dbReference>
<dbReference type="Pfam" id="PF06719">
    <property type="entry name" value="AraC_N"/>
    <property type="match status" value="1"/>
</dbReference>
<evidence type="ECO:0000313" key="6">
    <source>
        <dbReference type="Proteomes" id="UP001620597"/>
    </source>
</evidence>
<keyword evidence="1" id="KW-0805">Transcription regulation</keyword>
<keyword evidence="2" id="KW-0238">DNA-binding</keyword>
<evidence type="ECO:0000256" key="2">
    <source>
        <dbReference type="ARBA" id="ARBA00023125"/>
    </source>
</evidence>
<protein>
    <submittedName>
        <fullName evidence="5">AraC family transcriptional regulator</fullName>
    </submittedName>
</protein>
<sequence>MSTQSGVIPFKRPEPTGAAVDDRQDTALDQLRVLAERQWHTHGHNNAIDGLRLTLATEPSGTIRAIYPTSFCVVLQGSKISELSDSRFHYQRGQCLFASVNVPVNSRIVDASSQQPYVAFSLAIDPAMVSELLLQHPDIQTAVTPVTALASAMSGTTRQPALSTGEIPADLYDPLMRLLYLLDQPQHLDILEPLIRREICWRLLRSPMGAALLQTGLEDSDTARIGRVTAWIRTHFQQAFKVADLAAMASMSAASFHRHFKAITQLTPVQFQKQIRLQEARRLLLTEHEVASVGYQVGYESPSQFSRDYRKLFGAPPGKDKAVMRSEIAIESRV</sequence>
<dbReference type="PROSITE" id="PS00041">
    <property type="entry name" value="HTH_ARAC_FAMILY_1"/>
    <property type="match status" value="1"/>
</dbReference>
<dbReference type="PANTHER" id="PTHR43436">
    <property type="entry name" value="ARAC-FAMILY TRANSCRIPTIONAL REGULATOR"/>
    <property type="match status" value="1"/>
</dbReference>
<dbReference type="InterPro" id="IPR009057">
    <property type="entry name" value="Homeodomain-like_sf"/>
</dbReference>
<organism evidence="5 6">
    <name type="scientific">Oceanobacter antarcticus</name>
    <dbReference type="NCBI Taxonomy" id="3133425"/>
    <lineage>
        <taxon>Bacteria</taxon>
        <taxon>Pseudomonadati</taxon>
        <taxon>Pseudomonadota</taxon>
        <taxon>Gammaproteobacteria</taxon>
        <taxon>Oceanospirillales</taxon>
        <taxon>Oceanospirillaceae</taxon>
        <taxon>Oceanobacter</taxon>
    </lineage>
</organism>
<dbReference type="PROSITE" id="PS01124">
    <property type="entry name" value="HTH_ARAC_FAMILY_2"/>
    <property type="match status" value="1"/>
</dbReference>
<keyword evidence="6" id="KW-1185">Reference proteome</keyword>
<accession>A0ABW8NIJ3</accession>
<comment type="caution">
    <text evidence="5">The sequence shown here is derived from an EMBL/GenBank/DDBJ whole genome shotgun (WGS) entry which is preliminary data.</text>
</comment>